<evidence type="ECO:0000313" key="3">
    <source>
        <dbReference type="Proteomes" id="UP000761264"/>
    </source>
</evidence>
<dbReference type="EMBL" id="JAAQPH010000009">
    <property type="protein sequence ID" value="NIA69445.1"/>
    <property type="molecule type" value="Genomic_DNA"/>
</dbReference>
<evidence type="ECO:0000256" key="1">
    <source>
        <dbReference type="SAM" id="Phobius"/>
    </source>
</evidence>
<proteinExistence type="predicted"/>
<gene>
    <name evidence="2" type="ORF">HBA54_12665</name>
</gene>
<name>A0A967EXY2_9PROT</name>
<keyword evidence="3" id="KW-1185">Reference proteome</keyword>
<keyword evidence="1" id="KW-1133">Transmembrane helix</keyword>
<reference evidence="2" key="1">
    <citation type="submission" date="2020-03" db="EMBL/GenBank/DDBJ databases">
        <title>Genome of Pelagibius litoralis DSM 21314T.</title>
        <authorList>
            <person name="Wang G."/>
        </authorList>
    </citation>
    <scope>NUCLEOTIDE SEQUENCE</scope>
    <source>
        <strain evidence="2">DSM 21314</strain>
    </source>
</reference>
<organism evidence="2 3">
    <name type="scientific">Pelagibius litoralis</name>
    <dbReference type="NCBI Taxonomy" id="374515"/>
    <lineage>
        <taxon>Bacteria</taxon>
        <taxon>Pseudomonadati</taxon>
        <taxon>Pseudomonadota</taxon>
        <taxon>Alphaproteobacteria</taxon>
        <taxon>Rhodospirillales</taxon>
        <taxon>Rhodovibrionaceae</taxon>
        <taxon>Pelagibius</taxon>
    </lineage>
</organism>
<dbReference type="RefSeq" id="WP_167225070.1">
    <property type="nucleotide sequence ID" value="NZ_JAAQPH010000009.1"/>
</dbReference>
<feature type="transmembrane region" description="Helical" evidence="1">
    <location>
        <begin position="17"/>
        <end position="37"/>
    </location>
</feature>
<keyword evidence="1" id="KW-0472">Membrane</keyword>
<sequence>MAGVQHHTGQRQSNSHIMALLSLKVLLLAFFILLNALSSFEVERSTAVLDSVREAFRGVVPAQQSVSIGAAGLGVMDGSDDVVEALGRLFDETLPIVESNDSANNRILQIDMPIADFFADGSAVIDGEALDTLAAIAVVLSDNRFAGEDYRVDLLYGLAGGSSDSQGRLLALRRAGALVTALEREALPPARLSTGLLPSFADSIRIHFTLPPARDGGAADSSGGE</sequence>
<evidence type="ECO:0008006" key="4">
    <source>
        <dbReference type="Google" id="ProtNLM"/>
    </source>
</evidence>
<dbReference type="Proteomes" id="UP000761264">
    <property type="component" value="Unassembled WGS sequence"/>
</dbReference>
<protein>
    <recommendedName>
        <fullName evidence="4">Motility protein B-like N-terminal domain-containing protein</fullName>
    </recommendedName>
</protein>
<comment type="caution">
    <text evidence="2">The sequence shown here is derived from an EMBL/GenBank/DDBJ whole genome shotgun (WGS) entry which is preliminary data.</text>
</comment>
<keyword evidence="1" id="KW-0812">Transmembrane</keyword>
<evidence type="ECO:0000313" key="2">
    <source>
        <dbReference type="EMBL" id="NIA69445.1"/>
    </source>
</evidence>
<dbReference type="AlphaFoldDB" id="A0A967EXY2"/>
<accession>A0A967EXY2</accession>